<reference evidence="2 4" key="1">
    <citation type="journal article" date="2020" name="Stud. Mycol.">
        <title>101 Dothideomycetes genomes: a test case for predicting lifestyles and emergence of pathogens.</title>
        <authorList>
            <person name="Haridas S."/>
            <person name="Albert R."/>
            <person name="Binder M."/>
            <person name="Bloem J."/>
            <person name="Labutti K."/>
            <person name="Salamov A."/>
            <person name="Andreopoulos B."/>
            <person name="Baker S."/>
            <person name="Barry K."/>
            <person name="Bills G."/>
            <person name="Bluhm B."/>
            <person name="Cannon C."/>
            <person name="Castanera R."/>
            <person name="Culley D."/>
            <person name="Daum C."/>
            <person name="Ezra D."/>
            <person name="Gonzalez J."/>
            <person name="Henrissat B."/>
            <person name="Kuo A."/>
            <person name="Liang C."/>
            <person name="Lipzen A."/>
            <person name="Lutzoni F."/>
            <person name="Magnuson J."/>
            <person name="Mondo S."/>
            <person name="Nolan M."/>
            <person name="Ohm R."/>
            <person name="Pangilinan J."/>
            <person name="Park H.-J."/>
            <person name="Ramirez L."/>
            <person name="Alfaro M."/>
            <person name="Sun H."/>
            <person name="Tritt A."/>
            <person name="Yoshinaga Y."/>
            <person name="Zwiers L.-H."/>
            <person name="Turgeon B."/>
            <person name="Goodwin S."/>
            <person name="Spatafora J."/>
            <person name="Crous P."/>
            <person name="Grigoriev I."/>
        </authorList>
    </citation>
    <scope>NUCLEOTIDE SEQUENCE</scope>
    <source>
        <strain evidence="2 4">CBS 304.34</strain>
    </source>
</reference>
<gene>
    <name evidence="2 4" type="ORF">BDZ99DRAFT_563683</name>
</gene>
<evidence type="ECO:0000313" key="2">
    <source>
        <dbReference type="EMBL" id="KAF2810508.1"/>
    </source>
</evidence>
<dbReference type="RefSeq" id="XP_033577472.1">
    <property type="nucleotide sequence ID" value="XM_033727368.1"/>
</dbReference>
<evidence type="ECO:0000259" key="1">
    <source>
        <dbReference type="Pfam" id="PF20183"/>
    </source>
</evidence>
<dbReference type="Proteomes" id="UP000504636">
    <property type="component" value="Unplaced"/>
</dbReference>
<dbReference type="InterPro" id="IPR046676">
    <property type="entry name" value="DUF6546"/>
</dbReference>
<sequence>MNSLKKLVIFEDFNDTYIAIWQGVHELFRAEPVRIANSAVTRALAEASLTLEYLSAAFIVDAGPFLDACQSNSNWTWKELVSLTITSRQLVPDGDPTNINDMLE</sequence>
<reference evidence="4" key="2">
    <citation type="submission" date="2020-04" db="EMBL/GenBank/DDBJ databases">
        <authorList>
            <consortium name="NCBI Genome Project"/>
        </authorList>
    </citation>
    <scope>NUCLEOTIDE SEQUENCE</scope>
    <source>
        <strain evidence="4">CBS 304.34</strain>
    </source>
</reference>
<evidence type="ECO:0000313" key="4">
    <source>
        <dbReference type="RefSeq" id="XP_033577472.1"/>
    </source>
</evidence>
<feature type="domain" description="DUF6546" evidence="1">
    <location>
        <begin position="3"/>
        <end position="103"/>
    </location>
</feature>
<dbReference type="Pfam" id="PF20183">
    <property type="entry name" value="DUF6546"/>
    <property type="match status" value="1"/>
</dbReference>
<dbReference type="OrthoDB" id="4802432at2759"/>
<dbReference type="GeneID" id="54468261"/>
<dbReference type="EMBL" id="MU003700">
    <property type="protein sequence ID" value="KAF2810508.1"/>
    <property type="molecule type" value="Genomic_DNA"/>
</dbReference>
<organism evidence="2">
    <name type="scientific">Mytilinidion resinicola</name>
    <dbReference type="NCBI Taxonomy" id="574789"/>
    <lineage>
        <taxon>Eukaryota</taxon>
        <taxon>Fungi</taxon>
        <taxon>Dikarya</taxon>
        <taxon>Ascomycota</taxon>
        <taxon>Pezizomycotina</taxon>
        <taxon>Dothideomycetes</taxon>
        <taxon>Pleosporomycetidae</taxon>
        <taxon>Mytilinidiales</taxon>
        <taxon>Mytilinidiaceae</taxon>
        <taxon>Mytilinidion</taxon>
    </lineage>
</organism>
<proteinExistence type="predicted"/>
<accession>A0A6A6YPQ6</accession>
<reference evidence="4" key="3">
    <citation type="submission" date="2025-04" db="UniProtKB">
        <authorList>
            <consortium name="RefSeq"/>
        </authorList>
    </citation>
    <scope>IDENTIFICATION</scope>
    <source>
        <strain evidence="4">CBS 304.34</strain>
    </source>
</reference>
<protein>
    <recommendedName>
        <fullName evidence="1">DUF6546 domain-containing protein</fullName>
    </recommendedName>
</protein>
<keyword evidence="3" id="KW-1185">Reference proteome</keyword>
<name>A0A6A6YPQ6_9PEZI</name>
<dbReference type="AlphaFoldDB" id="A0A6A6YPQ6"/>
<evidence type="ECO:0000313" key="3">
    <source>
        <dbReference type="Proteomes" id="UP000504636"/>
    </source>
</evidence>